<reference evidence="1 2" key="2">
    <citation type="journal article" date="2022" name="Mol. Ecol. Resour.">
        <title>The genomes of chicory, endive, great burdock and yacon provide insights into Asteraceae paleo-polyploidization history and plant inulin production.</title>
        <authorList>
            <person name="Fan W."/>
            <person name="Wang S."/>
            <person name="Wang H."/>
            <person name="Wang A."/>
            <person name="Jiang F."/>
            <person name="Liu H."/>
            <person name="Zhao H."/>
            <person name="Xu D."/>
            <person name="Zhang Y."/>
        </authorList>
    </citation>
    <scope>NUCLEOTIDE SEQUENCE [LARGE SCALE GENOMIC DNA]</scope>
    <source>
        <strain evidence="2">cv. Yunnan</strain>
        <tissue evidence="1">Leaves</tissue>
    </source>
</reference>
<protein>
    <submittedName>
        <fullName evidence="1">Uncharacterized protein</fullName>
    </submittedName>
</protein>
<accession>A0ACB9HLP3</accession>
<name>A0ACB9HLP3_9ASTR</name>
<organism evidence="1 2">
    <name type="scientific">Smallanthus sonchifolius</name>
    <dbReference type="NCBI Taxonomy" id="185202"/>
    <lineage>
        <taxon>Eukaryota</taxon>
        <taxon>Viridiplantae</taxon>
        <taxon>Streptophyta</taxon>
        <taxon>Embryophyta</taxon>
        <taxon>Tracheophyta</taxon>
        <taxon>Spermatophyta</taxon>
        <taxon>Magnoliopsida</taxon>
        <taxon>eudicotyledons</taxon>
        <taxon>Gunneridae</taxon>
        <taxon>Pentapetalae</taxon>
        <taxon>asterids</taxon>
        <taxon>campanulids</taxon>
        <taxon>Asterales</taxon>
        <taxon>Asteraceae</taxon>
        <taxon>Asteroideae</taxon>
        <taxon>Heliantheae alliance</taxon>
        <taxon>Millerieae</taxon>
        <taxon>Smallanthus</taxon>
    </lineage>
</organism>
<dbReference type="Proteomes" id="UP001056120">
    <property type="component" value="Linkage Group LG12"/>
</dbReference>
<comment type="caution">
    <text evidence="1">The sequence shown here is derived from an EMBL/GenBank/DDBJ whole genome shotgun (WGS) entry which is preliminary data.</text>
</comment>
<evidence type="ECO:0000313" key="1">
    <source>
        <dbReference type="EMBL" id="KAI3796868.1"/>
    </source>
</evidence>
<reference evidence="2" key="1">
    <citation type="journal article" date="2022" name="Mol. Ecol. Resour.">
        <title>The genomes of chicory, endive, great burdock and yacon provide insights into Asteraceae palaeo-polyploidization history and plant inulin production.</title>
        <authorList>
            <person name="Fan W."/>
            <person name="Wang S."/>
            <person name="Wang H."/>
            <person name="Wang A."/>
            <person name="Jiang F."/>
            <person name="Liu H."/>
            <person name="Zhao H."/>
            <person name="Xu D."/>
            <person name="Zhang Y."/>
        </authorList>
    </citation>
    <scope>NUCLEOTIDE SEQUENCE [LARGE SCALE GENOMIC DNA]</scope>
    <source>
        <strain evidence="2">cv. Yunnan</strain>
    </source>
</reference>
<keyword evidence="2" id="KW-1185">Reference proteome</keyword>
<sequence>MFDDAEGKYDVNGKQEMDLEENSDEEAYHIREKAYLDTYYDHLDETTQEEEVIENYDDQDDTEGRREVENDGCLHEDCEAENLWKSFEKENKDESSSSMTKKRMHVNEEDNIQKKEAGTLEANGGKYKKRTMQLEIFHLVADQMHEKTRMVMWRKKMIRMKT</sequence>
<proteinExistence type="predicted"/>
<dbReference type="EMBL" id="CM042029">
    <property type="protein sequence ID" value="KAI3796868.1"/>
    <property type="molecule type" value="Genomic_DNA"/>
</dbReference>
<gene>
    <name evidence="1" type="ORF">L1987_39554</name>
</gene>
<evidence type="ECO:0000313" key="2">
    <source>
        <dbReference type="Proteomes" id="UP001056120"/>
    </source>
</evidence>